<dbReference type="EMBL" id="AYYN01000099">
    <property type="protein sequence ID" value="KRM74318.1"/>
    <property type="molecule type" value="Genomic_DNA"/>
</dbReference>
<feature type="domain" description="Insertion element IS150 protein InsJ-like helix-turn-helix" evidence="2">
    <location>
        <begin position="131"/>
        <end position="181"/>
    </location>
</feature>
<evidence type="ECO:0000256" key="1">
    <source>
        <dbReference type="ARBA" id="ARBA00038232"/>
    </source>
</evidence>
<comment type="caution">
    <text evidence="3">The sequence shown here is derived from an EMBL/GenBank/DDBJ whole genome shotgun (WGS) entry which is preliminary data.</text>
</comment>
<dbReference type="AlphaFoldDB" id="A0A0R2B471"/>
<protein>
    <submittedName>
        <fullName evidence="3">Transposase</fullName>
    </submittedName>
</protein>
<dbReference type="GO" id="GO:0043565">
    <property type="term" value="F:sequence-specific DNA binding"/>
    <property type="evidence" value="ECO:0007669"/>
    <property type="project" value="InterPro"/>
</dbReference>
<dbReference type="InterPro" id="IPR010921">
    <property type="entry name" value="Trp_repressor/repl_initiator"/>
</dbReference>
<dbReference type="Gene3D" id="1.10.10.10">
    <property type="entry name" value="Winged helix-like DNA-binding domain superfamily/Winged helix DNA-binding domain"/>
    <property type="match status" value="3"/>
</dbReference>
<feature type="domain" description="Insertion element IS150 protein InsJ-like helix-turn-helix" evidence="2">
    <location>
        <begin position="12"/>
        <end position="64"/>
    </location>
</feature>
<organism evidence="3 4">
    <name type="scientific">Ligilactobacillus murinus DSM 20452 = NBRC 14221</name>
    <dbReference type="NCBI Taxonomy" id="1423772"/>
    <lineage>
        <taxon>Bacteria</taxon>
        <taxon>Bacillati</taxon>
        <taxon>Bacillota</taxon>
        <taxon>Bacilli</taxon>
        <taxon>Lactobacillales</taxon>
        <taxon>Lactobacillaceae</taxon>
        <taxon>Ligilactobacillus</taxon>
    </lineage>
</organism>
<dbReference type="SUPFAM" id="SSF48295">
    <property type="entry name" value="TrpR-like"/>
    <property type="match status" value="3"/>
</dbReference>
<dbReference type="Pfam" id="PF13518">
    <property type="entry name" value="HTH_28"/>
    <property type="match status" value="2"/>
</dbReference>
<accession>A0A0R2B471</accession>
<dbReference type="InterPro" id="IPR036388">
    <property type="entry name" value="WH-like_DNA-bd_sf"/>
</dbReference>
<evidence type="ECO:0000313" key="4">
    <source>
        <dbReference type="Proteomes" id="UP000051612"/>
    </source>
</evidence>
<reference evidence="3 4" key="1">
    <citation type="journal article" date="2015" name="Genome Announc.">
        <title>Expanding the biotechnology potential of lactobacilli through comparative genomics of 213 strains and associated genera.</title>
        <authorList>
            <person name="Sun Z."/>
            <person name="Harris H.M."/>
            <person name="McCann A."/>
            <person name="Guo C."/>
            <person name="Argimon S."/>
            <person name="Zhang W."/>
            <person name="Yang X."/>
            <person name="Jeffery I.B."/>
            <person name="Cooney J.C."/>
            <person name="Kagawa T.F."/>
            <person name="Liu W."/>
            <person name="Song Y."/>
            <person name="Salvetti E."/>
            <person name="Wrobel A."/>
            <person name="Rasinkangas P."/>
            <person name="Parkhill J."/>
            <person name="Rea M.C."/>
            <person name="O'Sullivan O."/>
            <person name="Ritari J."/>
            <person name="Douillard F.P."/>
            <person name="Paul Ross R."/>
            <person name="Yang R."/>
            <person name="Briner A.E."/>
            <person name="Felis G.E."/>
            <person name="de Vos W.M."/>
            <person name="Barrangou R."/>
            <person name="Klaenhammer T.R."/>
            <person name="Caufield P.W."/>
            <person name="Cui Y."/>
            <person name="Zhang H."/>
            <person name="O'Toole P.W."/>
        </authorList>
    </citation>
    <scope>NUCLEOTIDE SEQUENCE [LARGE SCALE GENOMIC DNA]</scope>
    <source>
        <strain evidence="3 4">DSM 20452</strain>
    </source>
</reference>
<proteinExistence type="inferred from homology"/>
<sequence length="228" mass="27219">MSKRTTKHTIEERYDAVTKYLSGLYSRITISKEYGIDENTLANWIRKYKANGIDGLKESRTWKRYPADLKLNAVLDYLENGYSLRKCCDKYNISSREVLRQWIRLYTSGKSFKTTGGHANMKHGRKTTFKERLEIVQYALAHDKDYQKAIDKYKISYSQVYSWVRKFEKDGEVALQDKRGKTVKDREFETLSETERLKLEILRLKERNEYLETENVILKKLDEIERRR</sequence>
<dbReference type="InterPro" id="IPR055247">
    <property type="entry name" value="InsJ-like_HTH"/>
</dbReference>
<dbReference type="InterPro" id="IPR052057">
    <property type="entry name" value="IS150/IS1296_orfA-like"/>
</dbReference>
<name>A0A0R2B471_9LACO</name>
<dbReference type="PANTHER" id="PTHR33795">
    <property type="entry name" value="INSERTION ELEMENT IS150 PROTEIN INSJ"/>
    <property type="match status" value="1"/>
</dbReference>
<dbReference type="PATRIC" id="fig|1423772.3.peg.487"/>
<comment type="similarity">
    <text evidence="1">Belongs to the IS150/IS1296 orfA family.</text>
</comment>
<evidence type="ECO:0000313" key="3">
    <source>
        <dbReference type="EMBL" id="KRM74318.1"/>
    </source>
</evidence>
<dbReference type="Proteomes" id="UP000051612">
    <property type="component" value="Unassembled WGS sequence"/>
</dbReference>
<dbReference type="RefSeq" id="WP_056959203.1">
    <property type="nucleotide sequence ID" value="NZ_AYYN01000099.1"/>
</dbReference>
<evidence type="ECO:0000259" key="2">
    <source>
        <dbReference type="Pfam" id="PF13518"/>
    </source>
</evidence>
<gene>
    <name evidence="3" type="ORF">FC48_GL000448</name>
</gene>
<dbReference type="PANTHER" id="PTHR33795:SF1">
    <property type="entry name" value="INSERTION ELEMENT IS150 PROTEIN INSJ"/>
    <property type="match status" value="1"/>
</dbReference>